<dbReference type="EnsemblMetazoa" id="GAUT032581-RA">
    <property type="protein sequence ID" value="GAUT032581-PA"/>
    <property type="gene ID" value="GAUT032581"/>
</dbReference>
<protein>
    <submittedName>
        <fullName evidence="2">Uncharacterized protein</fullName>
    </submittedName>
</protein>
<dbReference type="VEuPathDB" id="VectorBase:GAUT032581"/>
<sequence length="130" mass="14542">MERTSTRAFVPDFLLLSFTNYKCVWSVFVSVAVLVGITYSTPFTALLKFLQIHIPNFSFNFRYTLQVRVVDLPVDMFAGGSCIALSSTCRYHSEVFGTKPTKAKDLYATGGKALSRECHKQKGKATREGI</sequence>
<keyword evidence="1" id="KW-1133">Transmembrane helix</keyword>
<dbReference type="Proteomes" id="UP000078200">
    <property type="component" value="Unassembled WGS sequence"/>
</dbReference>
<keyword evidence="3" id="KW-1185">Reference proteome</keyword>
<organism evidence="2 3">
    <name type="scientific">Glossina austeni</name>
    <name type="common">Savannah tsetse fly</name>
    <dbReference type="NCBI Taxonomy" id="7395"/>
    <lineage>
        <taxon>Eukaryota</taxon>
        <taxon>Metazoa</taxon>
        <taxon>Ecdysozoa</taxon>
        <taxon>Arthropoda</taxon>
        <taxon>Hexapoda</taxon>
        <taxon>Insecta</taxon>
        <taxon>Pterygota</taxon>
        <taxon>Neoptera</taxon>
        <taxon>Endopterygota</taxon>
        <taxon>Diptera</taxon>
        <taxon>Brachycera</taxon>
        <taxon>Muscomorpha</taxon>
        <taxon>Hippoboscoidea</taxon>
        <taxon>Glossinidae</taxon>
        <taxon>Glossina</taxon>
    </lineage>
</organism>
<evidence type="ECO:0000313" key="2">
    <source>
        <dbReference type="EnsemblMetazoa" id="GAUT032581-PA"/>
    </source>
</evidence>
<proteinExistence type="predicted"/>
<evidence type="ECO:0000256" key="1">
    <source>
        <dbReference type="SAM" id="Phobius"/>
    </source>
</evidence>
<evidence type="ECO:0000313" key="3">
    <source>
        <dbReference type="Proteomes" id="UP000078200"/>
    </source>
</evidence>
<keyword evidence="1" id="KW-0472">Membrane</keyword>
<feature type="transmembrane region" description="Helical" evidence="1">
    <location>
        <begin position="24"/>
        <end position="47"/>
    </location>
</feature>
<name>A0A1A9VC52_GLOAU</name>
<reference evidence="2" key="1">
    <citation type="submission" date="2020-05" db="UniProtKB">
        <authorList>
            <consortium name="EnsemblMetazoa"/>
        </authorList>
    </citation>
    <scope>IDENTIFICATION</scope>
    <source>
        <strain evidence="2">TTRI</strain>
    </source>
</reference>
<keyword evidence="1" id="KW-0812">Transmembrane</keyword>
<accession>A0A1A9VC52</accession>
<dbReference type="AlphaFoldDB" id="A0A1A9VC52"/>